<dbReference type="Proteomes" id="UP000018208">
    <property type="component" value="Unassembled WGS sequence"/>
</dbReference>
<organism evidence="1">
    <name type="scientific">Spironucleus salmonicida</name>
    <dbReference type="NCBI Taxonomy" id="348837"/>
    <lineage>
        <taxon>Eukaryota</taxon>
        <taxon>Metamonada</taxon>
        <taxon>Diplomonadida</taxon>
        <taxon>Hexamitidae</taxon>
        <taxon>Hexamitinae</taxon>
        <taxon>Spironucleus</taxon>
    </lineage>
</organism>
<name>V6M0I6_9EUKA</name>
<evidence type="ECO:0000313" key="3">
    <source>
        <dbReference type="Proteomes" id="UP000018208"/>
    </source>
</evidence>
<protein>
    <submittedName>
        <fullName evidence="1">Uncharacterized protein</fullName>
    </submittedName>
</protein>
<accession>V6M0I6</accession>
<gene>
    <name evidence="1" type="ORF">SS50377_10170</name>
    <name evidence="2" type="ORF">SS50377_20714</name>
</gene>
<reference evidence="1 2" key="1">
    <citation type="journal article" date="2014" name="PLoS Genet.">
        <title>The Genome of Spironucleus salmonicida Highlights a Fish Pathogen Adapted to Fluctuating Environments.</title>
        <authorList>
            <person name="Xu F."/>
            <person name="Jerlstrom-Hultqvist J."/>
            <person name="Einarsson E."/>
            <person name="Astvaldsson A."/>
            <person name="Svard S.G."/>
            <person name="Andersson J.O."/>
        </authorList>
    </citation>
    <scope>NUCLEOTIDE SEQUENCE</scope>
    <source>
        <strain evidence="2">ATCC 50377</strain>
    </source>
</reference>
<proteinExistence type="predicted"/>
<evidence type="ECO:0000313" key="2">
    <source>
        <dbReference type="EMBL" id="KAH0577362.1"/>
    </source>
</evidence>
<evidence type="ECO:0000313" key="1">
    <source>
        <dbReference type="EMBL" id="EST49556.1"/>
    </source>
</evidence>
<sequence>MNITKENAQVVLKGQITSFTAGMEVLTVPKQCHFIVELEVEKIYCGSLPKGPLKIILSEGQPPVLGENSVLFGSEVGGFFAFAGQICGESEAMQETFDQLEEQFAAETE</sequence>
<reference evidence="2" key="2">
    <citation type="submission" date="2020-12" db="EMBL/GenBank/DDBJ databases">
        <title>New Spironucleus salmonicida genome in near-complete chromosomes.</title>
        <authorList>
            <person name="Xu F."/>
            <person name="Kurt Z."/>
            <person name="Jimenez-Gonzalez A."/>
            <person name="Astvaldsson A."/>
            <person name="Andersson J.O."/>
            <person name="Svard S.G."/>
        </authorList>
    </citation>
    <scope>NUCLEOTIDE SEQUENCE</scope>
    <source>
        <strain evidence="2">ATCC 50377</strain>
    </source>
</reference>
<dbReference type="VEuPathDB" id="GiardiaDB:SS50377_20714"/>
<dbReference type="EMBL" id="AUWU02000001">
    <property type="protein sequence ID" value="KAH0577362.1"/>
    <property type="molecule type" value="Genomic_DNA"/>
</dbReference>
<keyword evidence="3" id="KW-1185">Reference proteome</keyword>
<dbReference type="EMBL" id="KI545949">
    <property type="protein sequence ID" value="EST49556.1"/>
    <property type="molecule type" value="Genomic_DNA"/>
</dbReference>
<dbReference type="AlphaFoldDB" id="V6M0I6"/>